<dbReference type="RefSeq" id="WP_023383358.1">
    <property type="nucleotide sequence ID" value="NZ_AXUN02000193.1"/>
</dbReference>
<gene>
    <name evidence="1" type="ORF">T472_0214010</name>
</gene>
<name>V7I4U4_9CLOT</name>
<protein>
    <submittedName>
        <fullName evidence="1">RNA polymerase subunit sigma-24</fullName>
    </submittedName>
</protein>
<reference evidence="1 2" key="1">
    <citation type="journal article" date="2014" name="Genome Announc.">
        <title>Genome Sequence of Youngiibacter fragilis, the Type Strain of the Genus Youngiibacter.</title>
        <authorList>
            <person name="Wawrik C.B."/>
            <person name="Callaghan A.V."/>
            <person name="Stamps B.W."/>
            <person name="Wawrik B."/>
        </authorList>
    </citation>
    <scope>NUCLEOTIDE SEQUENCE [LARGE SCALE GENOMIC DNA]</scope>
    <source>
        <strain evidence="1 2">232.1</strain>
    </source>
</reference>
<evidence type="ECO:0000313" key="2">
    <source>
        <dbReference type="Proteomes" id="UP000017747"/>
    </source>
</evidence>
<dbReference type="SUPFAM" id="SSF88659">
    <property type="entry name" value="Sigma3 and sigma4 domains of RNA polymerase sigma factors"/>
    <property type="match status" value="1"/>
</dbReference>
<dbReference type="InterPro" id="IPR013324">
    <property type="entry name" value="RNA_pol_sigma_r3/r4-like"/>
</dbReference>
<accession>V7I4U4</accession>
<keyword evidence="2" id="KW-1185">Reference proteome</keyword>
<dbReference type="AlphaFoldDB" id="V7I4U4"/>
<proteinExistence type="predicted"/>
<comment type="caution">
    <text evidence="1">The sequence shown here is derived from an EMBL/GenBank/DDBJ whole genome shotgun (WGS) entry which is preliminary data.</text>
</comment>
<dbReference type="eggNOG" id="COG1191">
    <property type="taxonomic scope" value="Bacteria"/>
</dbReference>
<dbReference type="PATRIC" id="fig|994573.3.peg.2630"/>
<dbReference type="EMBL" id="AXUN02000193">
    <property type="protein sequence ID" value="ETA80007.1"/>
    <property type="molecule type" value="Genomic_DNA"/>
</dbReference>
<dbReference type="Pfam" id="PF07374">
    <property type="entry name" value="DUF1492"/>
    <property type="match status" value="1"/>
</dbReference>
<dbReference type="OrthoDB" id="3242975at2"/>
<dbReference type="Gene3D" id="1.20.140.160">
    <property type="match status" value="1"/>
</dbReference>
<dbReference type="STRING" id="994573.T472_0214010"/>
<dbReference type="InterPro" id="IPR010861">
    <property type="entry name" value="DUF1492"/>
</dbReference>
<sequence>MNAKEYLSQALWLDQMILSKLEQLETLKSLSMKVTSSFAEEKISGGNVEKSKMGSTIVKVIDLEGEINADFVRLIELKKEIQDTINRMEDINYQLLLEMRYLNGKNWEEIAQELKYNNRTVFKVHGKALKQFERVRSRGQ</sequence>
<evidence type="ECO:0000313" key="1">
    <source>
        <dbReference type="EMBL" id="ETA80007.1"/>
    </source>
</evidence>
<dbReference type="Proteomes" id="UP000017747">
    <property type="component" value="Unassembled WGS sequence"/>
</dbReference>
<organism evidence="1 2">
    <name type="scientific">Youngiibacter fragilis 232.1</name>
    <dbReference type="NCBI Taxonomy" id="994573"/>
    <lineage>
        <taxon>Bacteria</taxon>
        <taxon>Bacillati</taxon>
        <taxon>Bacillota</taxon>
        <taxon>Clostridia</taxon>
        <taxon>Eubacteriales</taxon>
        <taxon>Clostridiaceae</taxon>
        <taxon>Youngiibacter</taxon>
    </lineage>
</organism>